<gene>
    <name evidence="5" type="ORF">DSM107010_01400</name>
</gene>
<dbReference type="Pfam" id="PF02171">
    <property type="entry name" value="Piwi"/>
    <property type="match status" value="1"/>
</dbReference>
<evidence type="ECO:0000256" key="2">
    <source>
        <dbReference type="ARBA" id="ARBA00035032"/>
    </source>
</evidence>
<comment type="similarity">
    <text evidence="1">Belongs to the argonaute family. Long pAgo subfamily.</text>
</comment>
<dbReference type="InterPro" id="IPR003165">
    <property type="entry name" value="Piwi"/>
</dbReference>
<dbReference type="SMART" id="SM00950">
    <property type="entry name" value="Piwi"/>
    <property type="match status" value="1"/>
</dbReference>
<dbReference type="EMBL" id="RSCK01000001">
    <property type="protein sequence ID" value="RUT14594.1"/>
    <property type="molecule type" value="Genomic_DNA"/>
</dbReference>
<organism evidence="5 6">
    <name type="scientific">Chroococcidiopsis cubana SAG 39.79</name>
    <dbReference type="NCBI Taxonomy" id="388085"/>
    <lineage>
        <taxon>Bacteria</taxon>
        <taxon>Bacillati</taxon>
        <taxon>Cyanobacteriota</taxon>
        <taxon>Cyanophyceae</taxon>
        <taxon>Chroococcidiopsidales</taxon>
        <taxon>Chroococcidiopsidaceae</taxon>
        <taxon>Chroococcidiopsis</taxon>
    </lineage>
</organism>
<dbReference type="SUPFAM" id="SSF53098">
    <property type="entry name" value="Ribonuclease H-like"/>
    <property type="match status" value="1"/>
</dbReference>
<dbReference type="AlphaFoldDB" id="A0AB37UUD1"/>
<dbReference type="Proteomes" id="UP000282574">
    <property type="component" value="Unassembled WGS sequence"/>
</dbReference>
<evidence type="ECO:0000313" key="6">
    <source>
        <dbReference type="Proteomes" id="UP000282574"/>
    </source>
</evidence>
<protein>
    <recommendedName>
        <fullName evidence="2">Protein argonaute</fullName>
    </recommendedName>
</protein>
<dbReference type="InterPro" id="IPR012337">
    <property type="entry name" value="RNaseH-like_sf"/>
</dbReference>
<evidence type="ECO:0000259" key="4">
    <source>
        <dbReference type="SMART" id="SM00950"/>
    </source>
</evidence>
<name>A0AB37UUD1_9CYAN</name>
<feature type="region of interest" description="Disordered" evidence="3">
    <location>
        <begin position="765"/>
        <end position="804"/>
    </location>
</feature>
<evidence type="ECO:0000313" key="5">
    <source>
        <dbReference type="EMBL" id="RUT14594.1"/>
    </source>
</evidence>
<feature type="domain" description="Piwi" evidence="4">
    <location>
        <begin position="477"/>
        <end position="772"/>
    </location>
</feature>
<sequence>MGIESNVFPFLNLSELSTQYRLYEIKGLKRHAEYYQNRQNLIHRLSNQLKHPVTIVELDEKPYLVVAADAPEPPEHYQIVRGIVYFVSTGNILTLDYSLRTPQNDEICLRFLHFMVQSALFGNAQLWQPSAGEPFFEKTPHQIFDSLSLFRGFSVRPVLTESGGIGLCVDIQHKFISIEPLPKYLTEQAFQQYKAKHCIYHYGHQWYEIQLSEVSDLNVTEAMISDENNSISLLDYAIKYCRKPIPEDLASIAQDAAVVHYFNNQNVDRMAIAALCHLVYDTANPVTQKYHPYTILKPHIRYSAIHQLVERYLQRIKFGNIVLKVASTPEKTSLAAFTLPDYRFGNNYRLSLRGTTGATQTTLEQVGQKRLELLRSPNAGVFVQEQFDRQYLLLPQTVGDSFGLKFIQDLKKAVDQLYPAGGGYKPQVIYYPDRGFRTYVEQGRAILKTVQDYQLQPGYGVVMLHRTPTLPRQHDPLSALVVRELKNYELYVATIHSAMGQECYELRYNEHSQPFYTARNQKHGKLQGYLRAVALNKVLLTNERWPFVLDTPLHADITIGIDVKHHTAGYITIDKDGSRIRTLPPITSKQKERLSSSQVKACLIEILTKEVEQAAYPLLHIVIHRDGRIYECEIEGAKQAIAALKKQGILSEGAALTILEISKSAPASLRLFDVIDKKKPLPFVQNPQIGYYYITNNDGYLCSTGRPFLKQGTVKPLRVKYIEGKLPFEQCLEDVYYLTALTWTKPDDCSRYSITTKINDRRLSEDASEYDEDALRFDHQEDIESEDISDEKIDGETASEEANI</sequence>
<proteinExistence type="inferred from homology"/>
<feature type="compositionally biased region" description="Basic and acidic residues" evidence="3">
    <location>
        <begin position="773"/>
        <end position="782"/>
    </location>
</feature>
<accession>A0AB37UUD1</accession>
<dbReference type="GO" id="GO:0003676">
    <property type="term" value="F:nucleic acid binding"/>
    <property type="evidence" value="ECO:0007669"/>
    <property type="project" value="InterPro"/>
</dbReference>
<keyword evidence="6" id="KW-1185">Reference proteome</keyword>
<evidence type="ECO:0000256" key="1">
    <source>
        <dbReference type="ARBA" id="ARBA00035012"/>
    </source>
</evidence>
<evidence type="ECO:0000256" key="3">
    <source>
        <dbReference type="SAM" id="MobiDB-lite"/>
    </source>
</evidence>
<dbReference type="InterPro" id="IPR036397">
    <property type="entry name" value="RNaseH_sf"/>
</dbReference>
<dbReference type="RefSeq" id="WP_106166336.1">
    <property type="nucleotide sequence ID" value="NZ_JAVKZF010000005.1"/>
</dbReference>
<dbReference type="Gene3D" id="3.30.420.10">
    <property type="entry name" value="Ribonuclease H-like superfamily/Ribonuclease H"/>
    <property type="match status" value="1"/>
</dbReference>
<reference evidence="5 6" key="1">
    <citation type="journal article" date="2019" name="Genome Biol. Evol.">
        <title>Day and night: Metabolic profiles and evolutionary relationships of six axenic non-marine cyanobacteria.</title>
        <authorList>
            <person name="Will S.E."/>
            <person name="Henke P."/>
            <person name="Boedeker C."/>
            <person name="Huang S."/>
            <person name="Brinkmann H."/>
            <person name="Rohde M."/>
            <person name="Jarek M."/>
            <person name="Friedl T."/>
            <person name="Seufert S."/>
            <person name="Schumacher M."/>
            <person name="Overmann J."/>
            <person name="Neumann-Schaal M."/>
            <person name="Petersen J."/>
        </authorList>
    </citation>
    <scope>NUCLEOTIDE SEQUENCE [LARGE SCALE GENOMIC DNA]</scope>
    <source>
        <strain evidence="5 6">SAG 39.79</strain>
    </source>
</reference>
<comment type="caution">
    <text evidence="5">The sequence shown here is derived from an EMBL/GenBank/DDBJ whole genome shotgun (WGS) entry which is preliminary data.</text>
</comment>